<accession>A0ABR2C8U4</accession>
<dbReference type="Proteomes" id="UP001472677">
    <property type="component" value="Unassembled WGS sequence"/>
</dbReference>
<proteinExistence type="predicted"/>
<comment type="caution">
    <text evidence="2">The sequence shown here is derived from an EMBL/GenBank/DDBJ whole genome shotgun (WGS) entry which is preliminary data.</text>
</comment>
<feature type="region of interest" description="Disordered" evidence="1">
    <location>
        <begin position="110"/>
        <end position="173"/>
    </location>
</feature>
<evidence type="ECO:0000256" key="1">
    <source>
        <dbReference type="SAM" id="MobiDB-lite"/>
    </source>
</evidence>
<evidence type="ECO:0000313" key="3">
    <source>
        <dbReference type="Proteomes" id="UP001472677"/>
    </source>
</evidence>
<name>A0ABR2C8U4_9ROSI</name>
<feature type="compositionally biased region" description="Acidic residues" evidence="1">
    <location>
        <begin position="145"/>
        <end position="161"/>
    </location>
</feature>
<evidence type="ECO:0000313" key="2">
    <source>
        <dbReference type="EMBL" id="KAK8515825.1"/>
    </source>
</evidence>
<feature type="compositionally biased region" description="Basic and acidic residues" evidence="1">
    <location>
        <begin position="110"/>
        <end position="132"/>
    </location>
</feature>
<dbReference type="EMBL" id="JBBPBM010000062">
    <property type="protein sequence ID" value="KAK8515825.1"/>
    <property type="molecule type" value="Genomic_DNA"/>
</dbReference>
<protein>
    <submittedName>
        <fullName evidence="2">Uncharacterized protein</fullName>
    </submittedName>
</protein>
<organism evidence="2 3">
    <name type="scientific">Hibiscus sabdariffa</name>
    <name type="common">roselle</name>
    <dbReference type="NCBI Taxonomy" id="183260"/>
    <lineage>
        <taxon>Eukaryota</taxon>
        <taxon>Viridiplantae</taxon>
        <taxon>Streptophyta</taxon>
        <taxon>Embryophyta</taxon>
        <taxon>Tracheophyta</taxon>
        <taxon>Spermatophyta</taxon>
        <taxon>Magnoliopsida</taxon>
        <taxon>eudicotyledons</taxon>
        <taxon>Gunneridae</taxon>
        <taxon>Pentapetalae</taxon>
        <taxon>rosids</taxon>
        <taxon>malvids</taxon>
        <taxon>Malvales</taxon>
        <taxon>Malvaceae</taxon>
        <taxon>Malvoideae</taxon>
        <taxon>Hibiscus</taxon>
    </lineage>
</organism>
<reference evidence="2 3" key="1">
    <citation type="journal article" date="2024" name="G3 (Bethesda)">
        <title>Genome assembly of Hibiscus sabdariffa L. provides insights into metabolisms of medicinal natural products.</title>
        <authorList>
            <person name="Kim T."/>
        </authorList>
    </citation>
    <scope>NUCLEOTIDE SEQUENCE [LARGE SCALE GENOMIC DNA]</scope>
    <source>
        <strain evidence="2">TK-2024</strain>
        <tissue evidence="2">Old leaves</tissue>
    </source>
</reference>
<keyword evidence="3" id="KW-1185">Reference proteome</keyword>
<sequence length="173" mass="19332">MLMENMHRRVSTESKTATWKQKVEGLVTGSRYKILEENGSVMGDSNHTERVTESKLKPTRISPTMSVKHKNVVAPWEVPKNAAYLESNPPKKSSKKCVASGVHKAVKIVEDRSGKPGSSHEPHGGMAHREDGNGNDGHIHMVYSTDDDDSIYDSQWEDMEDANMSTMDREEHA</sequence>
<gene>
    <name evidence="2" type="ORF">V6N12_016131</name>
</gene>